<gene>
    <name evidence="4" type="ORF">GCM10007392_07160</name>
</gene>
<name>A0A918K1D7_9GAMM</name>
<sequence>MNIRLANDRDLNELERLNTQIAWYHHDKAPQVFVPPGQKDREYLVKNLKDPDIHIWVAEQDDRLIGFVTANIHRNTDIPFLTTVPICWVKTIVVDEANRSTGVGKALLDAVASWARQNGAREIKLQVMEFNDSAQAFYAKLGYTTQSRTMSLELDD</sequence>
<dbReference type="PANTHER" id="PTHR43877">
    <property type="entry name" value="AMINOALKYLPHOSPHONATE N-ACETYLTRANSFERASE-RELATED-RELATED"/>
    <property type="match status" value="1"/>
</dbReference>
<comment type="caution">
    <text evidence="4">The sequence shown here is derived from an EMBL/GenBank/DDBJ whole genome shotgun (WGS) entry which is preliminary data.</text>
</comment>
<dbReference type="AlphaFoldDB" id="A0A918K1D7"/>
<dbReference type="EMBL" id="BMXR01000002">
    <property type="protein sequence ID" value="GGX43042.1"/>
    <property type="molecule type" value="Genomic_DNA"/>
</dbReference>
<protein>
    <submittedName>
        <fullName evidence="4">N-acetyltransferase</fullName>
    </submittedName>
</protein>
<dbReference type="SUPFAM" id="SSF55729">
    <property type="entry name" value="Acyl-CoA N-acyltransferases (Nat)"/>
    <property type="match status" value="1"/>
</dbReference>
<dbReference type="Proteomes" id="UP000626148">
    <property type="component" value="Unassembled WGS sequence"/>
</dbReference>
<dbReference type="InterPro" id="IPR050832">
    <property type="entry name" value="Bact_Acetyltransf"/>
</dbReference>
<keyword evidence="1" id="KW-0808">Transferase</keyword>
<organism evidence="4 5">
    <name type="scientific">Saccharospirillum salsuginis</name>
    <dbReference type="NCBI Taxonomy" id="418750"/>
    <lineage>
        <taxon>Bacteria</taxon>
        <taxon>Pseudomonadati</taxon>
        <taxon>Pseudomonadota</taxon>
        <taxon>Gammaproteobacteria</taxon>
        <taxon>Oceanospirillales</taxon>
        <taxon>Saccharospirillaceae</taxon>
        <taxon>Saccharospirillum</taxon>
    </lineage>
</organism>
<proteinExistence type="predicted"/>
<evidence type="ECO:0000256" key="2">
    <source>
        <dbReference type="ARBA" id="ARBA00023315"/>
    </source>
</evidence>
<feature type="domain" description="N-acetyltransferase" evidence="3">
    <location>
        <begin position="1"/>
        <end position="156"/>
    </location>
</feature>
<dbReference type="GO" id="GO:0016747">
    <property type="term" value="F:acyltransferase activity, transferring groups other than amino-acyl groups"/>
    <property type="evidence" value="ECO:0007669"/>
    <property type="project" value="InterPro"/>
</dbReference>
<evidence type="ECO:0000256" key="1">
    <source>
        <dbReference type="ARBA" id="ARBA00022679"/>
    </source>
</evidence>
<accession>A0A918K1D7</accession>
<dbReference type="InterPro" id="IPR016181">
    <property type="entry name" value="Acyl_CoA_acyltransferase"/>
</dbReference>
<evidence type="ECO:0000313" key="5">
    <source>
        <dbReference type="Proteomes" id="UP000626148"/>
    </source>
</evidence>
<dbReference type="CDD" id="cd04301">
    <property type="entry name" value="NAT_SF"/>
    <property type="match status" value="1"/>
</dbReference>
<reference evidence="4" key="2">
    <citation type="submission" date="2020-09" db="EMBL/GenBank/DDBJ databases">
        <authorList>
            <person name="Sun Q."/>
            <person name="Kim S."/>
        </authorList>
    </citation>
    <scope>NUCLEOTIDE SEQUENCE</scope>
    <source>
        <strain evidence="4">KCTC 22169</strain>
    </source>
</reference>
<dbReference type="Pfam" id="PF00583">
    <property type="entry name" value="Acetyltransf_1"/>
    <property type="match status" value="1"/>
</dbReference>
<reference evidence="4" key="1">
    <citation type="journal article" date="2014" name="Int. J. Syst. Evol. Microbiol.">
        <title>Complete genome sequence of Corynebacterium casei LMG S-19264T (=DSM 44701T), isolated from a smear-ripened cheese.</title>
        <authorList>
            <consortium name="US DOE Joint Genome Institute (JGI-PGF)"/>
            <person name="Walter F."/>
            <person name="Albersmeier A."/>
            <person name="Kalinowski J."/>
            <person name="Ruckert C."/>
        </authorList>
    </citation>
    <scope>NUCLEOTIDE SEQUENCE</scope>
    <source>
        <strain evidence="4">KCTC 22169</strain>
    </source>
</reference>
<dbReference type="InterPro" id="IPR000182">
    <property type="entry name" value="GNAT_dom"/>
</dbReference>
<evidence type="ECO:0000313" key="4">
    <source>
        <dbReference type="EMBL" id="GGX43042.1"/>
    </source>
</evidence>
<keyword evidence="5" id="KW-1185">Reference proteome</keyword>
<dbReference type="PROSITE" id="PS51186">
    <property type="entry name" value="GNAT"/>
    <property type="match status" value="1"/>
</dbReference>
<dbReference type="Gene3D" id="3.40.630.30">
    <property type="match status" value="1"/>
</dbReference>
<keyword evidence="2" id="KW-0012">Acyltransferase</keyword>
<evidence type="ECO:0000259" key="3">
    <source>
        <dbReference type="PROSITE" id="PS51186"/>
    </source>
</evidence>